<name>A0A4R8LMD6_9BURK</name>
<protein>
    <submittedName>
        <fullName evidence="1">Uncharacterized protein DUF3987</fullName>
    </submittedName>
</protein>
<keyword evidence="2" id="KW-1185">Reference proteome</keyword>
<dbReference type="AlphaFoldDB" id="A0A4R8LMD6"/>
<dbReference type="EMBL" id="SORE01000013">
    <property type="protein sequence ID" value="TDY46477.1"/>
    <property type="molecule type" value="Genomic_DNA"/>
</dbReference>
<dbReference type="Pfam" id="PF13148">
    <property type="entry name" value="DUF3987"/>
    <property type="match status" value="1"/>
</dbReference>
<organism evidence="1 2">
    <name type="scientific">Paraburkholderia rhizosphaerae</name>
    <dbReference type="NCBI Taxonomy" id="480658"/>
    <lineage>
        <taxon>Bacteria</taxon>
        <taxon>Pseudomonadati</taxon>
        <taxon>Pseudomonadota</taxon>
        <taxon>Betaproteobacteria</taxon>
        <taxon>Burkholderiales</taxon>
        <taxon>Burkholderiaceae</taxon>
        <taxon>Paraburkholderia</taxon>
    </lineage>
</organism>
<dbReference type="InterPro" id="IPR025048">
    <property type="entry name" value="DUF3987"/>
</dbReference>
<accession>A0A4R8LMD6</accession>
<dbReference type="RefSeq" id="WP_166676392.1">
    <property type="nucleotide sequence ID" value="NZ_JBHLUW010000022.1"/>
</dbReference>
<evidence type="ECO:0000313" key="1">
    <source>
        <dbReference type="EMBL" id="TDY46477.1"/>
    </source>
</evidence>
<reference evidence="1 2" key="1">
    <citation type="submission" date="2019-03" db="EMBL/GenBank/DDBJ databases">
        <title>Genomic Encyclopedia of Type Strains, Phase III (KMG-III): the genomes of soil and plant-associated and newly described type strains.</title>
        <authorList>
            <person name="Whitman W."/>
        </authorList>
    </citation>
    <scope>NUCLEOTIDE SEQUENCE [LARGE SCALE GENOMIC DNA]</scope>
    <source>
        <strain evidence="1 2">LMG 29544</strain>
    </source>
</reference>
<proteinExistence type="predicted"/>
<gene>
    <name evidence="1" type="ORF">BX592_113105</name>
</gene>
<comment type="caution">
    <text evidence="1">The sequence shown here is derived from an EMBL/GenBank/DDBJ whole genome shotgun (WGS) entry which is preliminary data.</text>
</comment>
<sequence length="531" mass="58278">MSTHLEDFDINALLARNDVAKARTSFFAKSPSTSGDWPEIEPLPDSLKPVEPFDMALLPESLRPWAQDIVNRVQCPPDFIGATVICALGIAIGRRVGVRPKLRDDWTEYGNVWGGIVGRPGVMKSPAMSAILAPLKRLDIEASQRYEDELAEHENAAKLHKMRQDAADKKAMATLKKNQDATVDLRSPGAPEPPKLKRYLINDATVEKLGEICADNPQGVGVFRDELVSLLKGLDRDGQEAARGFYLTGWNGNDGYTVDRIMRGHQRIEAVCLSLIGSTQPGRLSEYLRIAIAAGAADDGLIQRFGVLVWPDVPRQTWENVDCWPDAEAKHAAHAVFKRLVDADPVETWQAEVPTGPDGEPDGDPPFLRLSPEAMESFVEWRTEHENTLRGGDLHPAMESHLAKYRKLVPSLALVLHLANGGTGPVADYAMNQALAWAAYLRSHAERAYGSVLVAEVSGAKALLRRIKAGDVTDGFSARDVYRNQWSGLENREATMKAIGVLIEYGYLVAEAAETGGRAKSIYRIHPGATR</sequence>
<evidence type="ECO:0000313" key="2">
    <source>
        <dbReference type="Proteomes" id="UP000295509"/>
    </source>
</evidence>
<dbReference type="Proteomes" id="UP000295509">
    <property type="component" value="Unassembled WGS sequence"/>
</dbReference>